<protein>
    <submittedName>
        <fullName evidence="4">Transcriptional regulatory, C terminal family protein</fullName>
    </submittedName>
</protein>
<dbReference type="InterPro" id="IPR036388">
    <property type="entry name" value="WH-like_DNA-bd_sf"/>
</dbReference>
<dbReference type="Pfam" id="PF20703">
    <property type="entry name" value="nSTAND1"/>
    <property type="match status" value="1"/>
</dbReference>
<feature type="domain" description="OmpR/PhoB-type" evidence="3">
    <location>
        <begin position="14"/>
        <end position="112"/>
    </location>
</feature>
<dbReference type="CDD" id="cd00383">
    <property type="entry name" value="trans_reg_C"/>
    <property type="match status" value="1"/>
</dbReference>
<feature type="DNA-binding region" description="OmpR/PhoB-type" evidence="2">
    <location>
        <begin position="14"/>
        <end position="112"/>
    </location>
</feature>
<organism evidence="4 5">
    <name type="scientific">Lysobacter antibioticus</name>
    <dbReference type="NCBI Taxonomy" id="84531"/>
    <lineage>
        <taxon>Bacteria</taxon>
        <taxon>Pseudomonadati</taxon>
        <taxon>Pseudomonadota</taxon>
        <taxon>Gammaproteobacteria</taxon>
        <taxon>Lysobacterales</taxon>
        <taxon>Lysobacteraceae</taxon>
        <taxon>Lysobacter</taxon>
    </lineage>
</organism>
<dbReference type="PANTHER" id="PTHR47691">
    <property type="entry name" value="REGULATOR-RELATED"/>
    <property type="match status" value="1"/>
</dbReference>
<dbReference type="SUPFAM" id="SSF52540">
    <property type="entry name" value="P-loop containing nucleoside triphosphate hydrolases"/>
    <property type="match status" value="1"/>
</dbReference>
<dbReference type="STRING" id="84531.LA76x_3631"/>
<dbReference type="Gene3D" id="1.25.40.10">
    <property type="entry name" value="Tetratricopeptide repeat domain"/>
    <property type="match status" value="1"/>
</dbReference>
<evidence type="ECO:0000256" key="1">
    <source>
        <dbReference type="ARBA" id="ARBA00023125"/>
    </source>
</evidence>
<dbReference type="Pfam" id="PF00486">
    <property type="entry name" value="Trans_reg_C"/>
    <property type="match status" value="1"/>
</dbReference>
<dbReference type="eggNOG" id="COG0457">
    <property type="taxonomic scope" value="Bacteria"/>
</dbReference>
<dbReference type="InterPro" id="IPR016032">
    <property type="entry name" value="Sig_transdc_resp-reg_C-effctor"/>
</dbReference>
<proteinExistence type="predicted"/>
<dbReference type="GO" id="GO:0000160">
    <property type="term" value="P:phosphorelay signal transduction system"/>
    <property type="evidence" value="ECO:0007669"/>
    <property type="project" value="InterPro"/>
</dbReference>
<reference evidence="4 5" key="1">
    <citation type="journal article" date="2015" name="BMC Genomics">
        <title>Comparative genomics and metabolic profiling of the genus Lysobacter.</title>
        <authorList>
            <person name="de Bruijn I."/>
            <person name="Cheng X."/>
            <person name="de Jager V."/>
            <person name="Exposito R.G."/>
            <person name="Watrous J."/>
            <person name="Patel N."/>
            <person name="Postma J."/>
            <person name="Dorrestein P.C."/>
            <person name="Kobayashi D."/>
            <person name="Raaijmakers J.M."/>
        </authorList>
    </citation>
    <scope>NUCLEOTIDE SEQUENCE [LARGE SCALE GENOMIC DNA]</scope>
    <source>
        <strain evidence="4 5">76</strain>
    </source>
</reference>
<dbReference type="EMBL" id="CP011129">
    <property type="protein sequence ID" value="ALN81753.1"/>
    <property type="molecule type" value="Genomic_DNA"/>
</dbReference>
<dbReference type="Proteomes" id="UP000060787">
    <property type="component" value="Chromosome"/>
</dbReference>
<dbReference type="InterPro" id="IPR001867">
    <property type="entry name" value="OmpR/PhoB-type_DNA-bd"/>
</dbReference>
<dbReference type="SMART" id="SM00862">
    <property type="entry name" value="Trans_reg_C"/>
    <property type="match status" value="1"/>
</dbReference>
<sequence length="1113" mass="123565">MHQRIDRIKNLASVSQFRIGALLVQPDRLSIVREGVTTALEPRMMEVLVALAERAGEVISAEQLLIEIWRGTFYGDNPVHKTIAQLRRRLGDRSREPDYIETIRKRGYRLAARVSFPDDYRSGLPRAAAWTDGSPYVGLRSFDQAHAGVFFGRGRATAELLATLREQVDSQRRFVLVSGASGCGKTSLLRAGVMPLLQQDGGFDGLHALSSVYFDLGACRGGDLLARLAQALCGWSLLGRPVFLETEVEALEQQLRTAPEQVQARIEDAFLRMTGHRAERAHLLLVIDHSEAVVAEPAIDARDRSDFGAAMAALCGCRHVAAIAITRSDFYPRLIEAVPGLAELKAGDGHIDLLTPRLGEIGQIIRAPAALAGLSFQEDPETSIRLDDVLRDAAAQHPDSLPLLQHTLQALYERQDEGGVLSLRTYRELGGLEGALAHRAEQVFADLPATAQASLERVLAALIVIRPDSDAITARRVLWSALDDAAARELAEAFVRARLFVGELSGGEPGFGVAHEALLRQWPRAREWAGDNRQLLQARERLQRAARRWAGEGRRSDHLLNPGRPLAEAREAARRLPADLAAADLEFLRASERQQRRKQWLRVGAIGALAALTLASVGLGLQALQARREAEQRRDQAQQLVGFMLGDLAEQLRPIGNLQLLDSVGSQALTYLERMPEADMQPRELVNHARALRTVGEVLMNLARFDEANAAFERAAEAVARARRETPDSLEALAESGTVAYWQGYYDFRQKRMDPAHAHWLDYLRAAEQLVARAPTDPRWQLELSYALNNLGTLANSRQRTDEAAELFARSVAIKRELLARKPDDKSLRYELVDSLSWLSTTQESRGQFEAAASGYALQTRMLRELVANEPDANAWRRKLATALLRSSILALDRGLVDEAARDAEETLSLLRRLVEQQPDNRTWRRDLAHAYAHAGWIAALRNARPQAAQQLHEAQATLAPLLAQAQSLPEWRRLDAVVRLRLAQVESAAATTPWPAQIDRAVADLEALHSRGSDAASLSTLARALVSRGERLAAAGQRERAMTDWKRVRGLLAASAPQSRDRFLLDTWIRAQIHLDAHADVARQIEWLRRSGYRHPDFIAFYAPPTRQEALQ</sequence>
<dbReference type="RefSeq" id="WP_057918704.1">
    <property type="nucleotide sequence ID" value="NZ_CP011129.1"/>
</dbReference>
<keyword evidence="5" id="KW-1185">Reference proteome</keyword>
<dbReference type="InterPro" id="IPR049052">
    <property type="entry name" value="nSTAND1"/>
</dbReference>
<gene>
    <name evidence="4" type="ORF">LA76x_3631</name>
</gene>
<evidence type="ECO:0000313" key="4">
    <source>
        <dbReference type="EMBL" id="ALN81753.1"/>
    </source>
</evidence>
<accession>A0A0S2FE05</accession>
<dbReference type="GO" id="GO:0003677">
    <property type="term" value="F:DNA binding"/>
    <property type="evidence" value="ECO:0007669"/>
    <property type="project" value="UniProtKB-UniRule"/>
</dbReference>
<dbReference type="PROSITE" id="PS51755">
    <property type="entry name" value="OMPR_PHOB"/>
    <property type="match status" value="1"/>
</dbReference>
<dbReference type="eggNOG" id="COG3710">
    <property type="taxonomic scope" value="Bacteria"/>
</dbReference>
<evidence type="ECO:0000256" key="2">
    <source>
        <dbReference type="PROSITE-ProRule" id="PRU01091"/>
    </source>
</evidence>
<dbReference type="KEGG" id="lab:LA76x_3631"/>
<dbReference type="eggNOG" id="COG0785">
    <property type="taxonomic scope" value="Bacteria"/>
</dbReference>
<keyword evidence="1 2" id="KW-0238">DNA-binding</keyword>
<dbReference type="PANTHER" id="PTHR47691:SF3">
    <property type="entry name" value="HTH-TYPE TRANSCRIPTIONAL REGULATOR RV0890C-RELATED"/>
    <property type="match status" value="1"/>
</dbReference>
<dbReference type="AlphaFoldDB" id="A0A0S2FE05"/>
<dbReference type="Gene3D" id="1.10.10.10">
    <property type="entry name" value="Winged helix-like DNA-binding domain superfamily/Winged helix DNA-binding domain"/>
    <property type="match status" value="1"/>
</dbReference>
<evidence type="ECO:0000313" key="5">
    <source>
        <dbReference type="Proteomes" id="UP000060787"/>
    </source>
</evidence>
<name>A0A0S2FE05_LYSAN</name>
<dbReference type="InterPro" id="IPR011990">
    <property type="entry name" value="TPR-like_helical_dom_sf"/>
</dbReference>
<dbReference type="GO" id="GO:0006355">
    <property type="term" value="P:regulation of DNA-templated transcription"/>
    <property type="evidence" value="ECO:0007669"/>
    <property type="project" value="InterPro"/>
</dbReference>
<dbReference type="InterPro" id="IPR027417">
    <property type="entry name" value="P-loop_NTPase"/>
</dbReference>
<dbReference type="SUPFAM" id="SSF46894">
    <property type="entry name" value="C-terminal effector domain of the bipartite response regulators"/>
    <property type="match status" value="1"/>
</dbReference>
<evidence type="ECO:0000259" key="3">
    <source>
        <dbReference type="PROSITE" id="PS51755"/>
    </source>
</evidence>
<dbReference type="PATRIC" id="fig|84531.8.peg.3648"/>
<dbReference type="SUPFAM" id="SSF48452">
    <property type="entry name" value="TPR-like"/>
    <property type="match status" value="1"/>
</dbReference>